<keyword evidence="1" id="KW-0812">Transmembrane</keyword>
<evidence type="ECO:0000313" key="3">
    <source>
        <dbReference type="Proteomes" id="UP000620075"/>
    </source>
</evidence>
<dbReference type="EMBL" id="JAEKNQ010000013">
    <property type="protein sequence ID" value="MBJ7602060.1"/>
    <property type="molecule type" value="Genomic_DNA"/>
</dbReference>
<gene>
    <name evidence="2" type="ORF">JF888_02520</name>
</gene>
<accession>A0A934N638</accession>
<dbReference type="Proteomes" id="UP000620075">
    <property type="component" value="Unassembled WGS sequence"/>
</dbReference>
<evidence type="ECO:0000256" key="1">
    <source>
        <dbReference type="SAM" id="Phobius"/>
    </source>
</evidence>
<sequence>MTRRRLKELVFLLVGISTPVGILAVNASAFVMRHVTEFRVTIAACALVSGFCLNGLGAYLLVGRAATHTPRIYHEYRAWTIGVAVIAVIAWSAFGAYGTYWSMQDPRQLPNVAAVLTAVWLLLFPFFGIAASRYRDFRERRRRRRSDRREPLPNS</sequence>
<feature type="transmembrane region" description="Helical" evidence="1">
    <location>
        <begin position="9"/>
        <end position="32"/>
    </location>
</feature>
<proteinExistence type="predicted"/>
<dbReference type="RefSeq" id="WP_338176444.1">
    <property type="nucleotide sequence ID" value="NZ_JAEKNQ010000013.1"/>
</dbReference>
<feature type="transmembrane region" description="Helical" evidence="1">
    <location>
        <begin position="112"/>
        <end position="134"/>
    </location>
</feature>
<protein>
    <submittedName>
        <fullName evidence="2">Uncharacterized protein</fullName>
    </submittedName>
</protein>
<keyword evidence="1" id="KW-0472">Membrane</keyword>
<reference evidence="2 3" key="1">
    <citation type="submission" date="2020-10" db="EMBL/GenBank/DDBJ databases">
        <title>Ca. Dormibacterota MAGs.</title>
        <authorList>
            <person name="Montgomery K."/>
        </authorList>
    </citation>
    <scope>NUCLEOTIDE SEQUENCE [LARGE SCALE GENOMIC DNA]</scope>
    <source>
        <strain evidence="2">SC8811_S16_3</strain>
    </source>
</reference>
<evidence type="ECO:0000313" key="2">
    <source>
        <dbReference type="EMBL" id="MBJ7602060.1"/>
    </source>
</evidence>
<dbReference type="AlphaFoldDB" id="A0A934N638"/>
<dbReference type="InterPro" id="IPR036259">
    <property type="entry name" value="MFS_trans_sf"/>
</dbReference>
<comment type="caution">
    <text evidence="2">The sequence shown here is derived from an EMBL/GenBank/DDBJ whole genome shotgun (WGS) entry which is preliminary data.</text>
</comment>
<name>A0A934N638_9BACT</name>
<feature type="transmembrane region" description="Helical" evidence="1">
    <location>
        <begin position="78"/>
        <end position="100"/>
    </location>
</feature>
<organism evidence="2 3">
    <name type="scientific">Candidatus Dormiibacter inghamiae</name>
    <dbReference type="NCBI Taxonomy" id="3127013"/>
    <lineage>
        <taxon>Bacteria</taxon>
        <taxon>Bacillati</taxon>
        <taxon>Candidatus Dormiibacterota</taxon>
        <taxon>Candidatus Dormibacteria</taxon>
        <taxon>Candidatus Dormibacterales</taxon>
        <taxon>Candidatus Dormibacteraceae</taxon>
        <taxon>Candidatus Dormiibacter</taxon>
    </lineage>
</organism>
<feature type="transmembrane region" description="Helical" evidence="1">
    <location>
        <begin position="38"/>
        <end position="62"/>
    </location>
</feature>
<keyword evidence="1" id="KW-1133">Transmembrane helix</keyword>
<dbReference type="SUPFAM" id="SSF103473">
    <property type="entry name" value="MFS general substrate transporter"/>
    <property type="match status" value="1"/>
</dbReference>